<protein>
    <submittedName>
        <fullName evidence="3">Uncharacterized protein</fullName>
    </submittedName>
</protein>
<dbReference type="EMBL" id="QQXK01000018">
    <property type="protein sequence ID" value="RII41930.1"/>
    <property type="molecule type" value="Genomic_DNA"/>
</dbReference>
<dbReference type="Proteomes" id="UP000265419">
    <property type="component" value="Unassembled WGS sequence"/>
</dbReference>
<accession>A0A399JA29</accession>
<organism evidence="3 4">
    <name type="scientific">Galactobacter valiniphilus</name>
    <dbReference type="NCBI Taxonomy" id="2676122"/>
    <lineage>
        <taxon>Bacteria</taxon>
        <taxon>Bacillati</taxon>
        <taxon>Actinomycetota</taxon>
        <taxon>Actinomycetes</taxon>
        <taxon>Micrococcales</taxon>
        <taxon>Micrococcaceae</taxon>
        <taxon>Galactobacter</taxon>
    </lineage>
</organism>
<sequence length="133" mass="14025">MGAWAALVAAGAGLALAGCATAPDTRPVQDELDRWVDKVPLSQVQRAEPKTVTCPSRDGQRQAVAEASGRTAEPFDERALRELLADMGYGTNSLIIEPPTDGYILSARRPDGGSLTLRARGDEFSVSILGPCS</sequence>
<reference evidence="3 4" key="1">
    <citation type="submission" date="2018-07" db="EMBL/GenBank/DDBJ databases">
        <title>Arthrobacter sp. nov., isolated from raw cow's milk with high bacterial count.</title>
        <authorList>
            <person name="Hahne J."/>
            <person name="Isele D."/>
            <person name="Lipski A."/>
        </authorList>
    </citation>
    <scope>NUCLEOTIDE SEQUENCE [LARGE SCALE GENOMIC DNA]</scope>
    <source>
        <strain evidence="3 4">JZ R-35</strain>
    </source>
</reference>
<feature type="region of interest" description="Disordered" evidence="1">
    <location>
        <begin position="46"/>
        <end position="72"/>
    </location>
</feature>
<evidence type="ECO:0000256" key="1">
    <source>
        <dbReference type="SAM" id="MobiDB-lite"/>
    </source>
</evidence>
<proteinExistence type="predicted"/>
<keyword evidence="2" id="KW-0732">Signal</keyword>
<keyword evidence="4" id="KW-1185">Reference proteome</keyword>
<feature type="chain" id="PRO_5039618554" evidence="2">
    <location>
        <begin position="18"/>
        <end position="133"/>
    </location>
</feature>
<dbReference type="AlphaFoldDB" id="A0A399JA29"/>
<comment type="caution">
    <text evidence="3">The sequence shown here is derived from an EMBL/GenBank/DDBJ whole genome shotgun (WGS) entry which is preliminary data.</text>
</comment>
<evidence type="ECO:0000313" key="4">
    <source>
        <dbReference type="Proteomes" id="UP000265419"/>
    </source>
</evidence>
<name>A0A399JA29_9MICC</name>
<feature type="signal peptide" evidence="2">
    <location>
        <begin position="1"/>
        <end position="17"/>
    </location>
</feature>
<evidence type="ECO:0000313" key="3">
    <source>
        <dbReference type="EMBL" id="RII41930.1"/>
    </source>
</evidence>
<evidence type="ECO:0000256" key="2">
    <source>
        <dbReference type="SAM" id="SignalP"/>
    </source>
</evidence>
<gene>
    <name evidence="3" type="ORF">DWB68_09695</name>
</gene>